<comment type="caution">
    <text evidence="7">The sequence shown here is derived from an EMBL/GenBank/DDBJ whole genome shotgun (WGS) entry which is preliminary data.</text>
</comment>
<dbReference type="InterPro" id="IPR029063">
    <property type="entry name" value="SAM-dependent_MTases_sf"/>
</dbReference>
<evidence type="ECO:0000256" key="4">
    <source>
        <dbReference type="ARBA" id="ARBA00022679"/>
    </source>
</evidence>
<protein>
    <recommendedName>
        <fullName evidence="6">Ribosomal RNA small subunit methyltransferase G</fullName>
        <ecNumber evidence="6">2.1.1.170</ecNumber>
    </recommendedName>
    <alternativeName>
        <fullName evidence="6">16S rRNA 7-methylguanosine methyltransferase</fullName>
        <shortName evidence="6">16S rRNA m7G methyltransferase</shortName>
    </alternativeName>
</protein>
<dbReference type="CDD" id="cd02440">
    <property type="entry name" value="AdoMet_MTases"/>
    <property type="match status" value="1"/>
</dbReference>
<dbReference type="InParanoid" id="A0A4R2PKQ6"/>
<dbReference type="EC" id="2.1.1.170" evidence="6"/>
<dbReference type="Gene3D" id="3.40.50.150">
    <property type="entry name" value="Vaccinia Virus protein VP39"/>
    <property type="match status" value="1"/>
</dbReference>
<gene>
    <name evidence="6" type="primary">rsmG</name>
    <name evidence="7" type="ORF">EV659_10340</name>
</gene>
<evidence type="ECO:0000256" key="6">
    <source>
        <dbReference type="HAMAP-Rule" id="MF_00074"/>
    </source>
</evidence>
<keyword evidence="8" id="KW-1185">Reference proteome</keyword>
<dbReference type="Pfam" id="PF02527">
    <property type="entry name" value="GidB"/>
    <property type="match status" value="1"/>
</dbReference>
<feature type="binding site" evidence="6">
    <location>
        <position position="90"/>
    </location>
    <ligand>
        <name>S-adenosyl-L-methionine</name>
        <dbReference type="ChEBI" id="CHEBI:59789"/>
    </ligand>
</feature>
<keyword evidence="4 6" id="KW-0808">Transferase</keyword>
<keyword evidence="5 6" id="KW-0949">S-adenosyl-L-methionine</keyword>
<dbReference type="FunCoup" id="A0A4R2PKQ6">
    <property type="interactions" value="476"/>
</dbReference>
<dbReference type="Proteomes" id="UP000295399">
    <property type="component" value="Unassembled WGS sequence"/>
</dbReference>
<comment type="catalytic activity">
    <reaction evidence="6">
        <text>guanosine(527) in 16S rRNA + S-adenosyl-L-methionine = N(7)-methylguanosine(527) in 16S rRNA + S-adenosyl-L-homocysteine</text>
        <dbReference type="Rhea" id="RHEA:42732"/>
        <dbReference type="Rhea" id="RHEA-COMP:10209"/>
        <dbReference type="Rhea" id="RHEA-COMP:10210"/>
        <dbReference type="ChEBI" id="CHEBI:57856"/>
        <dbReference type="ChEBI" id="CHEBI:59789"/>
        <dbReference type="ChEBI" id="CHEBI:74269"/>
        <dbReference type="ChEBI" id="CHEBI:74480"/>
        <dbReference type="EC" id="2.1.1.170"/>
    </reaction>
</comment>
<keyword evidence="2 6" id="KW-0698">rRNA processing</keyword>
<feature type="binding site" evidence="6">
    <location>
        <begin position="134"/>
        <end position="135"/>
    </location>
    <ligand>
        <name>S-adenosyl-L-methionine</name>
        <dbReference type="ChEBI" id="CHEBI:59789"/>
    </ligand>
</feature>
<comment type="function">
    <text evidence="6">Specifically methylates the N7 position of guanine in position 527 of 16S rRNA.</text>
</comment>
<sequence>MANPRMTDDRAAGLDLVCRLGDVSRETAAPLAQHAELLVKWQRSINLVSRSTLPDLWRRHMADSAQLVPPIRREGLACPTILDLGSGAGFPGLVLAQLGVGRVHLVEADQRKASFLRQVLLATGAEATLHTDRLEALAPFPVDIVTARAFAPLLRLIEWAADFINENTVFWLLKGREVGQELTDLAEYWTVEADRVASATHDDGVLLRLSQVRRRDGA</sequence>
<proteinExistence type="inferred from homology"/>
<evidence type="ECO:0000256" key="1">
    <source>
        <dbReference type="ARBA" id="ARBA00022490"/>
    </source>
</evidence>
<evidence type="ECO:0000313" key="7">
    <source>
        <dbReference type="EMBL" id="TCP36153.1"/>
    </source>
</evidence>
<comment type="similarity">
    <text evidence="6">Belongs to the methyltransferase superfamily. RNA methyltransferase RsmG family.</text>
</comment>
<feature type="binding site" evidence="6">
    <location>
        <position position="85"/>
    </location>
    <ligand>
        <name>S-adenosyl-L-methionine</name>
        <dbReference type="ChEBI" id="CHEBI:59789"/>
    </ligand>
</feature>
<evidence type="ECO:0000256" key="3">
    <source>
        <dbReference type="ARBA" id="ARBA00022603"/>
    </source>
</evidence>
<evidence type="ECO:0000313" key="8">
    <source>
        <dbReference type="Proteomes" id="UP000295399"/>
    </source>
</evidence>
<dbReference type="SUPFAM" id="SSF53335">
    <property type="entry name" value="S-adenosyl-L-methionine-dependent methyltransferases"/>
    <property type="match status" value="1"/>
</dbReference>
<dbReference type="AlphaFoldDB" id="A0A4R2PKQ6"/>
<dbReference type="PANTHER" id="PTHR31760:SF0">
    <property type="entry name" value="S-ADENOSYL-L-METHIONINE-DEPENDENT METHYLTRANSFERASES SUPERFAMILY PROTEIN"/>
    <property type="match status" value="1"/>
</dbReference>
<dbReference type="HAMAP" id="MF_00074">
    <property type="entry name" value="16SrRNA_methyltr_G"/>
    <property type="match status" value="1"/>
</dbReference>
<dbReference type="PANTHER" id="PTHR31760">
    <property type="entry name" value="S-ADENOSYL-L-METHIONINE-DEPENDENT METHYLTRANSFERASES SUPERFAMILY PROTEIN"/>
    <property type="match status" value="1"/>
</dbReference>
<evidence type="ECO:0000256" key="2">
    <source>
        <dbReference type="ARBA" id="ARBA00022552"/>
    </source>
</evidence>
<dbReference type="InterPro" id="IPR003682">
    <property type="entry name" value="rRNA_ssu_MeTfrase_G"/>
</dbReference>
<comment type="caution">
    <text evidence="6">Lacks conserved residue(s) required for the propagation of feature annotation.</text>
</comment>
<name>A0A4R2PKQ6_RHOSA</name>
<accession>A0A4R2PKQ6</accession>
<keyword evidence="1 6" id="KW-0963">Cytoplasm</keyword>
<dbReference type="EMBL" id="SLXO01000003">
    <property type="protein sequence ID" value="TCP36153.1"/>
    <property type="molecule type" value="Genomic_DNA"/>
</dbReference>
<dbReference type="GO" id="GO:0070043">
    <property type="term" value="F:rRNA (guanine-N7-)-methyltransferase activity"/>
    <property type="evidence" value="ECO:0007669"/>
    <property type="project" value="UniProtKB-UniRule"/>
</dbReference>
<organism evidence="7 8">
    <name type="scientific">Rhodothalassium salexigens DSM 2132</name>
    <dbReference type="NCBI Taxonomy" id="1188247"/>
    <lineage>
        <taxon>Bacteria</taxon>
        <taxon>Pseudomonadati</taxon>
        <taxon>Pseudomonadota</taxon>
        <taxon>Alphaproteobacteria</taxon>
        <taxon>Rhodothalassiales</taxon>
        <taxon>Rhodothalassiaceae</taxon>
        <taxon>Rhodothalassium</taxon>
    </lineage>
</organism>
<reference evidence="7 8" key="1">
    <citation type="submission" date="2019-03" db="EMBL/GenBank/DDBJ databases">
        <title>Genomic Encyclopedia of Type Strains, Phase IV (KMG-IV): sequencing the most valuable type-strain genomes for metagenomic binning, comparative biology and taxonomic classification.</title>
        <authorList>
            <person name="Goeker M."/>
        </authorList>
    </citation>
    <scope>NUCLEOTIDE SEQUENCE [LARGE SCALE GENOMIC DNA]</scope>
    <source>
        <strain evidence="7 8">DSM 2132</strain>
    </source>
</reference>
<dbReference type="NCBIfam" id="TIGR00138">
    <property type="entry name" value="rsmG_gidB"/>
    <property type="match status" value="1"/>
</dbReference>
<feature type="binding site" evidence="6">
    <location>
        <position position="148"/>
    </location>
    <ligand>
        <name>S-adenosyl-L-methionine</name>
        <dbReference type="ChEBI" id="CHEBI:59789"/>
    </ligand>
</feature>
<evidence type="ECO:0000256" key="5">
    <source>
        <dbReference type="ARBA" id="ARBA00022691"/>
    </source>
</evidence>
<dbReference type="GO" id="GO:0005829">
    <property type="term" value="C:cytosol"/>
    <property type="evidence" value="ECO:0007669"/>
    <property type="project" value="TreeGrafter"/>
</dbReference>
<keyword evidence="3 6" id="KW-0489">Methyltransferase</keyword>
<comment type="subcellular location">
    <subcellularLocation>
        <location evidence="6">Cytoplasm</location>
    </subcellularLocation>
</comment>